<evidence type="ECO:0000313" key="2">
    <source>
        <dbReference type="Proteomes" id="UP000679179"/>
    </source>
</evidence>
<gene>
    <name evidence="1" type="ORF">CPJCM30710_09110</name>
</gene>
<sequence>MAKKNTRNNNILRNSKASTSAKIYSLLVKLVNNNKEDLAEMVLKIDYLLQYASTCIKQKDFDEAKECLNRVKTRIDMLKKEGVDTEHLHYLYEGIEKKSKNK</sequence>
<dbReference type="RefSeq" id="WP_212902985.1">
    <property type="nucleotide sequence ID" value="NZ_BOPZ01000005.1"/>
</dbReference>
<evidence type="ECO:0000313" key="1">
    <source>
        <dbReference type="EMBL" id="GIM28245.1"/>
    </source>
</evidence>
<proteinExistence type="predicted"/>
<dbReference type="Proteomes" id="UP000679179">
    <property type="component" value="Unassembled WGS sequence"/>
</dbReference>
<comment type="caution">
    <text evidence="1">The sequence shown here is derived from an EMBL/GenBank/DDBJ whole genome shotgun (WGS) entry which is preliminary data.</text>
</comment>
<reference evidence="1" key="1">
    <citation type="submission" date="2021-03" db="EMBL/GenBank/DDBJ databases">
        <title>Taxonomic study of Clostridium polyendosporum from meadow-gley soil under rice.</title>
        <authorList>
            <person name="Kobayashi H."/>
            <person name="Tanizawa Y."/>
            <person name="Yagura M."/>
        </authorList>
    </citation>
    <scope>NUCLEOTIDE SEQUENCE</scope>
    <source>
        <strain evidence="1">JCM 30710</strain>
    </source>
</reference>
<organism evidence="1 2">
    <name type="scientific">Clostridium polyendosporum</name>
    <dbReference type="NCBI Taxonomy" id="69208"/>
    <lineage>
        <taxon>Bacteria</taxon>
        <taxon>Bacillati</taxon>
        <taxon>Bacillota</taxon>
        <taxon>Clostridia</taxon>
        <taxon>Eubacteriales</taxon>
        <taxon>Clostridiaceae</taxon>
        <taxon>Clostridium</taxon>
    </lineage>
</organism>
<accession>A0A919VFB4</accession>
<name>A0A919VFB4_9CLOT</name>
<keyword evidence="2" id="KW-1185">Reference proteome</keyword>
<dbReference type="EMBL" id="BOPZ01000005">
    <property type="protein sequence ID" value="GIM28245.1"/>
    <property type="molecule type" value="Genomic_DNA"/>
</dbReference>
<protein>
    <submittedName>
        <fullName evidence="1">Uncharacterized protein</fullName>
    </submittedName>
</protein>
<dbReference type="AlphaFoldDB" id="A0A919VFB4"/>